<dbReference type="RefSeq" id="WP_126449829.1">
    <property type="nucleotide sequence ID" value="NZ_AP018553.1"/>
</dbReference>
<evidence type="ECO:0000313" key="3">
    <source>
        <dbReference type="Proteomes" id="UP000276741"/>
    </source>
</evidence>
<reference evidence="2" key="1">
    <citation type="journal article" date="2014" name="Int. J. Syst. Evol. Microbiol.">
        <title>Complete genome sequence of Corynebacterium casei LMG S-19264T (=DSM 44701T), isolated from a smear-ripened cheese.</title>
        <authorList>
            <consortium name="US DOE Joint Genome Institute (JGI-PGF)"/>
            <person name="Walter F."/>
            <person name="Albersmeier A."/>
            <person name="Kalinowski J."/>
            <person name="Ruckert C."/>
        </authorList>
    </citation>
    <scope>NUCLEOTIDE SEQUENCE</scope>
    <source>
        <strain evidence="2">JCM 31740</strain>
    </source>
</reference>
<dbReference type="OrthoDB" id="36493at2157"/>
<gene>
    <name evidence="2" type="ORF">GCM10007116_09370</name>
    <name evidence="1" type="ORF">HS1genome_0934</name>
</gene>
<organism evidence="1 3">
    <name type="scientific">Sulfodiicoccus acidiphilus</name>
    <dbReference type="NCBI Taxonomy" id="1670455"/>
    <lineage>
        <taxon>Archaea</taxon>
        <taxon>Thermoproteota</taxon>
        <taxon>Thermoprotei</taxon>
        <taxon>Sulfolobales</taxon>
        <taxon>Sulfolobaceae</taxon>
        <taxon>Sulfodiicoccus</taxon>
    </lineage>
</organism>
<name>A0A348B2Z3_9CREN</name>
<dbReference type="EMBL" id="BMQS01000007">
    <property type="protein sequence ID" value="GGT93771.1"/>
    <property type="molecule type" value="Genomic_DNA"/>
</dbReference>
<reference evidence="2" key="4">
    <citation type="submission" date="2020-09" db="EMBL/GenBank/DDBJ databases">
        <authorList>
            <person name="Sun Q."/>
            <person name="Ohkuma M."/>
        </authorList>
    </citation>
    <scope>NUCLEOTIDE SEQUENCE</scope>
    <source>
        <strain evidence="2">JCM 31740</strain>
    </source>
</reference>
<protein>
    <recommendedName>
        <fullName evidence="4">DUF711 domain-containing protein</fullName>
    </recommendedName>
</protein>
<dbReference type="GeneID" id="38666439"/>
<dbReference type="PANTHER" id="PTHR37560:SF2">
    <property type="entry name" value="DUF711 DOMAIN-CONTAINING PROTEIN"/>
    <property type="match status" value="1"/>
</dbReference>
<dbReference type="Gene3D" id="3.20.70.20">
    <property type="match status" value="1"/>
</dbReference>
<dbReference type="PANTHER" id="PTHR37560">
    <property type="entry name" value="UPF0210 PROTEIN SPR0218"/>
    <property type="match status" value="1"/>
</dbReference>
<evidence type="ECO:0008006" key="4">
    <source>
        <dbReference type="Google" id="ProtNLM"/>
    </source>
</evidence>
<keyword evidence="3" id="KW-1185">Reference proteome</keyword>
<accession>A0A348B2Z3</accession>
<proteinExistence type="predicted"/>
<dbReference type="SUPFAM" id="SSF51998">
    <property type="entry name" value="PFL-like glycyl radical enzymes"/>
    <property type="match status" value="1"/>
</dbReference>
<reference evidence="3" key="2">
    <citation type="submission" date="2018-04" db="EMBL/GenBank/DDBJ databases">
        <title>Complete genome sequence of Sulfodiicoccus acidiphilus strain HS-1.</title>
        <authorList>
            <person name="Sakai H.D."/>
            <person name="Kurosawa N."/>
        </authorList>
    </citation>
    <scope>NUCLEOTIDE SEQUENCE [LARGE SCALE GENOMIC DNA]</scope>
    <source>
        <strain evidence="3">HS-1</strain>
    </source>
</reference>
<dbReference type="KEGG" id="sacd:HS1genome_0934"/>
<dbReference type="EMBL" id="AP018553">
    <property type="protein sequence ID" value="BBD72545.1"/>
    <property type="molecule type" value="Genomic_DNA"/>
</dbReference>
<dbReference type="Proteomes" id="UP000276741">
    <property type="component" value="Chromosome"/>
</dbReference>
<dbReference type="Proteomes" id="UP000616143">
    <property type="component" value="Unassembled WGS sequence"/>
</dbReference>
<reference evidence="1" key="3">
    <citation type="journal article" date="2019" name="BMC Res. Notes">
        <title>Complete genome sequence of the Sulfodiicoccus acidiphilus strain HS-1T, the first crenarchaeon that lacks polB3, isolated from an acidic hot spring in Ohwaku-dani, Hakone, Japan.</title>
        <authorList>
            <person name="Sakai H.D."/>
            <person name="Kurosawa N."/>
        </authorList>
    </citation>
    <scope>NUCLEOTIDE SEQUENCE</scope>
    <source>
        <strain evidence="1">HS-1</strain>
    </source>
</reference>
<dbReference type="AlphaFoldDB" id="A0A348B2Z3"/>
<dbReference type="Pfam" id="PF05167">
    <property type="entry name" value="DUF711"/>
    <property type="match status" value="1"/>
</dbReference>
<evidence type="ECO:0000313" key="2">
    <source>
        <dbReference type="EMBL" id="GGT93771.1"/>
    </source>
</evidence>
<evidence type="ECO:0000313" key="1">
    <source>
        <dbReference type="EMBL" id="BBD72545.1"/>
    </source>
</evidence>
<dbReference type="InterPro" id="IPR007841">
    <property type="entry name" value="UPF0210"/>
</dbReference>
<sequence length="327" mass="35524">MKLRALTYFVSSLDRVAEVSDSLSAIQLDVWSKRVALPPTPREITTSKLVELPLRKELIYALVHLRGKDPRVKDVPDLLRSVPNSFGSILVGSVQQVEEVASIMSKLEPEEATRLLILLNHDFLLTPYFPAACSSGKEGVGVALLYVQEFKEGRVSESLRIAEEVGIRAASSLGTKFLGVDPSLSPWMDESVGALIEENSGKLFSPGNMGVVMNLNRKIEEASNLVDKRLGFSEVMLPVGEDNVLKSRVEEGTLTLSSLISLTAVCAAGLDMVALGEVNLKSLLLDLLALRATKGRPYGVRVIPTGLKYGSVINLDQFGRIPIVKVV</sequence>